<proteinExistence type="predicted"/>
<evidence type="ECO:0000313" key="2">
    <source>
        <dbReference type="Proteomes" id="UP001595645"/>
    </source>
</evidence>
<sequence>MMSQTAARFGVPVAVAGFLLAGCGANPPEPAPPPLQPSVAPSPTGPDPALVSWAGGYCGAVKDMRLIVYGLAKSYDIETKADLPKAAASLEKLDTALTAASAGLEKLPQVAPPAQEANTLASGELAFYRKLQGKVTEYRTLLPRGGVEYAKAALNLSGADLVTHVPAVETGKVPGLDQAMKANKACELVG</sequence>
<dbReference type="RefSeq" id="WP_378246566.1">
    <property type="nucleotide sequence ID" value="NZ_JBHRWK010000103.1"/>
</dbReference>
<dbReference type="EMBL" id="JBHRWK010000103">
    <property type="protein sequence ID" value="MFC3455791.1"/>
    <property type="molecule type" value="Genomic_DNA"/>
</dbReference>
<dbReference type="Proteomes" id="UP001595645">
    <property type="component" value="Unassembled WGS sequence"/>
</dbReference>
<name>A0ABV7PE20_9PSEU</name>
<gene>
    <name evidence="1" type="ORF">ACFOSH_40710</name>
</gene>
<protein>
    <submittedName>
        <fullName evidence="1">Uncharacterized protein</fullName>
    </submittedName>
</protein>
<comment type="caution">
    <text evidence="1">The sequence shown here is derived from an EMBL/GenBank/DDBJ whole genome shotgun (WGS) entry which is preliminary data.</text>
</comment>
<accession>A0ABV7PE20</accession>
<organism evidence="1 2">
    <name type="scientific">Amycolatopsis speibonae</name>
    <dbReference type="NCBI Taxonomy" id="1450224"/>
    <lineage>
        <taxon>Bacteria</taxon>
        <taxon>Bacillati</taxon>
        <taxon>Actinomycetota</taxon>
        <taxon>Actinomycetes</taxon>
        <taxon>Pseudonocardiales</taxon>
        <taxon>Pseudonocardiaceae</taxon>
        <taxon>Amycolatopsis</taxon>
    </lineage>
</organism>
<reference evidence="2" key="1">
    <citation type="journal article" date="2019" name="Int. J. Syst. Evol. Microbiol.">
        <title>The Global Catalogue of Microorganisms (GCM) 10K type strain sequencing project: providing services to taxonomists for standard genome sequencing and annotation.</title>
        <authorList>
            <consortium name="The Broad Institute Genomics Platform"/>
            <consortium name="The Broad Institute Genome Sequencing Center for Infectious Disease"/>
            <person name="Wu L."/>
            <person name="Ma J."/>
        </authorList>
    </citation>
    <scope>NUCLEOTIDE SEQUENCE [LARGE SCALE GENOMIC DNA]</scope>
    <source>
        <strain evidence="2">CGMCC 4.7676</strain>
    </source>
</reference>
<keyword evidence="2" id="KW-1185">Reference proteome</keyword>
<evidence type="ECO:0000313" key="1">
    <source>
        <dbReference type="EMBL" id="MFC3455791.1"/>
    </source>
</evidence>